<dbReference type="PANTHER" id="PTHR30349">
    <property type="entry name" value="PHAGE INTEGRASE-RELATED"/>
    <property type="match status" value="1"/>
</dbReference>
<evidence type="ECO:0000256" key="1">
    <source>
        <dbReference type="ARBA" id="ARBA00004496"/>
    </source>
</evidence>
<sequence length="301" mass="34248">MKWSEGGAFMGIDTAFERLLEDFMRYVHIERQLSPNTGRSYDQTLRQYAAFCRDHQLRSIELASARRYLYALYDQELARATIAQKVSCLKQFGRFLTRDTDEPNPFDGLKAPKRQQGLPTFLVPTEYERFLDAFRSSDTLGNRNVALVELLYATGMRVSEVVQLDLRDLATDHSYVHVYGKGGKERIAPIGTFAKDALELYLPSRDPVAGHEQALFLSHSGRRLTTDAIRKIMKKGEQLVGKHVTPHALRHSFATDLLERGADLRAVQELLGHASLSTTGQYTHVTTERLRHVYQQAHPRA</sequence>
<proteinExistence type="inferred from homology"/>
<feature type="active site" description="O-(3'-phospho-DNA)-tyrosine intermediate" evidence="9">
    <location>
        <position position="282"/>
    </location>
</feature>
<feature type="active site" evidence="9">
    <location>
        <position position="157"/>
    </location>
</feature>
<dbReference type="Gene3D" id="1.10.150.130">
    <property type="match status" value="1"/>
</dbReference>
<feature type="domain" description="Tyr recombinase" evidence="10">
    <location>
        <begin position="117"/>
        <end position="295"/>
    </location>
</feature>
<protein>
    <recommendedName>
        <fullName evidence="9">Tyrosine recombinase XerC</fullName>
    </recommendedName>
</protein>
<dbReference type="PROSITE" id="PS51900">
    <property type="entry name" value="CB"/>
    <property type="match status" value="1"/>
</dbReference>
<evidence type="ECO:0000256" key="7">
    <source>
        <dbReference type="ARBA" id="ARBA00023172"/>
    </source>
</evidence>
<evidence type="ECO:0000256" key="9">
    <source>
        <dbReference type="HAMAP-Rule" id="MF_01808"/>
    </source>
</evidence>
<reference evidence="12 13" key="1">
    <citation type="submission" date="2023-12" db="EMBL/GenBank/DDBJ databases">
        <authorList>
            <person name="Easwaran N."/>
            <person name="Lazarus H.P.S."/>
        </authorList>
    </citation>
    <scope>NUCLEOTIDE SEQUENCE [LARGE SCALE GENOMIC DNA]</scope>
    <source>
        <strain evidence="12 13">VIT-2023</strain>
    </source>
</reference>
<feature type="domain" description="Core-binding (CB)" evidence="11">
    <location>
        <begin position="14"/>
        <end position="97"/>
    </location>
</feature>
<comment type="caution">
    <text evidence="12">The sequence shown here is derived from an EMBL/GenBank/DDBJ whole genome shotgun (WGS) entry which is preliminary data.</text>
</comment>
<evidence type="ECO:0000256" key="2">
    <source>
        <dbReference type="ARBA" id="ARBA00022490"/>
    </source>
</evidence>
<dbReference type="RefSeq" id="WP_231496840.1">
    <property type="nucleotide sequence ID" value="NZ_JAVMJT010000002.1"/>
</dbReference>
<evidence type="ECO:0000256" key="4">
    <source>
        <dbReference type="ARBA" id="ARBA00022829"/>
    </source>
</evidence>
<keyword evidence="3 9" id="KW-0132">Cell division</keyword>
<dbReference type="GeneID" id="90837146"/>
<dbReference type="InterPro" id="IPR044068">
    <property type="entry name" value="CB"/>
</dbReference>
<feature type="active site" evidence="9">
    <location>
        <position position="181"/>
    </location>
</feature>
<keyword evidence="8 9" id="KW-0131">Cell cycle</keyword>
<dbReference type="PANTHER" id="PTHR30349:SF41">
    <property type="entry name" value="INTEGRASE_RECOMBINASE PROTEIN MJ0367-RELATED"/>
    <property type="match status" value="1"/>
</dbReference>
<feature type="active site" evidence="9">
    <location>
        <position position="273"/>
    </location>
</feature>
<comment type="function">
    <text evidence="9">Site-specific tyrosine recombinase, which acts by catalyzing the cutting and rejoining of the recombining DNA molecules. The XerC-XerD complex is essential to convert dimers of the bacterial chromosome into monomers to permit their segregation at cell division. It also contributes to the segregational stability of plasmids.</text>
</comment>
<keyword evidence="5 9" id="KW-0229">DNA integration</keyword>
<dbReference type="Gene3D" id="1.10.443.10">
    <property type="entry name" value="Intergrase catalytic core"/>
    <property type="match status" value="1"/>
</dbReference>
<gene>
    <name evidence="9" type="primary">xerC</name>
    <name evidence="12" type="ORF">SZL87_02840</name>
</gene>
<dbReference type="SUPFAM" id="SSF47823">
    <property type="entry name" value="lambda integrase-like, N-terminal domain"/>
    <property type="match status" value="1"/>
</dbReference>
<evidence type="ECO:0000259" key="11">
    <source>
        <dbReference type="PROSITE" id="PS51900"/>
    </source>
</evidence>
<keyword evidence="7 9" id="KW-0233">DNA recombination</keyword>
<dbReference type="InterPro" id="IPR002104">
    <property type="entry name" value="Integrase_catalytic"/>
</dbReference>
<dbReference type="CDD" id="cd00798">
    <property type="entry name" value="INT_XerDC_C"/>
    <property type="match status" value="1"/>
</dbReference>
<keyword evidence="6 9" id="KW-0238">DNA-binding</keyword>
<accession>A0ABU8EEI2</accession>
<keyword evidence="4 9" id="KW-0159">Chromosome partition</keyword>
<keyword evidence="13" id="KW-1185">Reference proteome</keyword>
<dbReference type="Proteomes" id="UP001387110">
    <property type="component" value="Unassembled WGS sequence"/>
</dbReference>
<dbReference type="Pfam" id="PF00589">
    <property type="entry name" value="Phage_integrase"/>
    <property type="match status" value="1"/>
</dbReference>
<evidence type="ECO:0000256" key="3">
    <source>
        <dbReference type="ARBA" id="ARBA00022618"/>
    </source>
</evidence>
<evidence type="ECO:0000259" key="10">
    <source>
        <dbReference type="PROSITE" id="PS51898"/>
    </source>
</evidence>
<evidence type="ECO:0000313" key="12">
    <source>
        <dbReference type="EMBL" id="MEI4461358.1"/>
    </source>
</evidence>
<dbReference type="InterPro" id="IPR011010">
    <property type="entry name" value="DNA_brk_join_enz"/>
</dbReference>
<dbReference type="InterPro" id="IPR050090">
    <property type="entry name" value="Tyrosine_recombinase_XerCD"/>
</dbReference>
<dbReference type="EMBL" id="JBAWKY010000001">
    <property type="protein sequence ID" value="MEI4461358.1"/>
    <property type="molecule type" value="Genomic_DNA"/>
</dbReference>
<dbReference type="InterPro" id="IPR004107">
    <property type="entry name" value="Integrase_SAM-like_N"/>
</dbReference>
<comment type="subunit">
    <text evidence="9">Forms a cyclic heterotetrameric complex composed of two molecules of XerC and two molecules of XerD.</text>
</comment>
<dbReference type="InterPro" id="IPR010998">
    <property type="entry name" value="Integrase_recombinase_N"/>
</dbReference>
<comment type="subcellular location">
    <subcellularLocation>
        <location evidence="1 9">Cytoplasm</location>
    </subcellularLocation>
</comment>
<feature type="active site" evidence="9">
    <location>
        <position position="247"/>
    </location>
</feature>
<evidence type="ECO:0000256" key="6">
    <source>
        <dbReference type="ARBA" id="ARBA00023125"/>
    </source>
</evidence>
<dbReference type="InterPro" id="IPR023009">
    <property type="entry name" value="Tyrosine_recombinase_XerC/XerD"/>
</dbReference>
<comment type="similarity">
    <text evidence="9">Belongs to the 'phage' integrase family. XerC subfamily.</text>
</comment>
<dbReference type="InterPro" id="IPR013762">
    <property type="entry name" value="Integrase-like_cat_sf"/>
</dbReference>
<organism evidence="12 13">
    <name type="scientific">Exiguobacterium indicum</name>
    <dbReference type="NCBI Taxonomy" id="296995"/>
    <lineage>
        <taxon>Bacteria</taxon>
        <taxon>Bacillati</taxon>
        <taxon>Bacillota</taxon>
        <taxon>Bacilli</taxon>
        <taxon>Bacillales</taxon>
        <taxon>Bacillales Family XII. Incertae Sedis</taxon>
        <taxon>Exiguobacterium</taxon>
    </lineage>
</organism>
<dbReference type="HAMAP" id="MF_01808">
    <property type="entry name" value="Recomb_XerC_XerD"/>
    <property type="match status" value="1"/>
</dbReference>
<evidence type="ECO:0000313" key="13">
    <source>
        <dbReference type="Proteomes" id="UP001387110"/>
    </source>
</evidence>
<feature type="active site" evidence="9">
    <location>
        <position position="250"/>
    </location>
</feature>
<evidence type="ECO:0000256" key="5">
    <source>
        <dbReference type="ARBA" id="ARBA00022908"/>
    </source>
</evidence>
<dbReference type="Pfam" id="PF02899">
    <property type="entry name" value="Phage_int_SAM_1"/>
    <property type="match status" value="1"/>
</dbReference>
<keyword evidence="2 9" id="KW-0963">Cytoplasm</keyword>
<dbReference type="SUPFAM" id="SSF56349">
    <property type="entry name" value="DNA breaking-rejoining enzymes"/>
    <property type="match status" value="1"/>
</dbReference>
<evidence type="ECO:0000256" key="8">
    <source>
        <dbReference type="ARBA" id="ARBA00023306"/>
    </source>
</evidence>
<dbReference type="PROSITE" id="PS51898">
    <property type="entry name" value="TYR_RECOMBINASE"/>
    <property type="match status" value="1"/>
</dbReference>
<name>A0ABU8EEI2_9BACL</name>